<proteinExistence type="predicted"/>
<sequence length="64" mass="6941">MEIRLSVIKAVFLRSDVSSAAANWHRKLLAQLAGSLDSTISQLIWALVPSCIALLKILVSPPLD</sequence>
<dbReference type="Proteomes" id="UP001162164">
    <property type="component" value="Unassembled WGS sequence"/>
</dbReference>
<dbReference type="EMBL" id="JAPWTJ010000162">
    <property type="protein sequence ID" value="KAJ8981810.1"/>
    <property type="molecule type" value="Genomic_DNA"/>
</dbReference>
<gene>
    <name evidence="1" type="ORF">NQ317_007396</name>
</gene>
<evidence type="ECO:0000313" key="2">
    <source>
        <dbReference type="Proteomes" id="UP001162164"/>
    </source>
</evidence>
<protein>
    <submittedName>
        <fullName evidence="1">Uncharacterized protein</fullName>
    </submittedName>
</protein>
<name>A0ABQ9JUG7_9CUCU</name>
<reference evidence="1" key="1">
    <citation type="journal article" date="2023" name="Insect Mol. Biol.">
        <title>Genome sequencing provides insights into the evolution of gene families encoding plant cell wall-degrading enzymes in longhorned beetles.</title>
        <authorList>
            <person name="Shin N.R."/>
            <person name="Okamura Y."/>
            <person name="Kirsch R."/>
            <person name="Pauchet Y."/>
        </authorList>
    </citation>
    <scope>NUCLEOTIDE SEQUENCE</scope>
    <source>
        <strain evidence="1">MMC_N1</strain>
    </source>
</reference>
<accession>A0ABQ9JUG7</accession>
<keyword evidence="2" id="KW-1185">Reference proteome</keyword>
<comment type="caution">
    <text evidence="1">The sequence shown here is derived from an EMBL/GenBank/DDBJ whole genome shotgun (WGS) entry which is preliminary data.</text>
</comment>
<organism evidence="1 2">
    <name type="scientific">Molorchus minor</name>
    <dbReference type="NCBI Taxonomy" id="1323400"/>
    <lineage>
        <taxon>Eukaryota</taxon>
        <taxon>Metazoa</taxon>
        <taxon>Ecdysozoa</taxon>
        <taxon>Arthropoda</taxon>
        <taxon>Hexapoda</taxon>
        <taxon>Insecta</taxon>
        <taxon>Pterygota</taxon>
        <taxon>Neoptera</taxon>
        <taxon>Endopterygota</taxon>
        <taxon>Coleoptera</taxon>
        <taxon>Polyphaga</taxon>
        <taxon>Cucujiformia</taxon>
        <taxon>Chrysomeloidea</taxon>
        <taxon>Cerambycidae</taxon>
        <taxon>Lamiinae</taxon>
        <taxon>Monochamini</taxon>
        <taxon>Molorchus</taxon>
    </lineage>
</organism>
<evidence type="ECO:0000313" key="1">
    <source>
        <dbReference type="EMBL" id="KAJ8981810.1"/>
    </source>
</evidence>